<dbReference type="RefSeq" id="WP_176944341.1">
    <property type="nucleotide sequence ID" value="NZ_FNCQ01000021.1"/>
</dbReference>
<evidence type="ECO:0000259" key="1">
    <source>
        <dbReference type="Pfam" id="PF00140"/>
    </source>
</evidence>
<gene>
    <name evidence="3" type="ORF">SAMN04487901_12126</name>
</gene>
<proteinExistence type="predicted"/>
<dbReference type="STRING" id="645274.SAMN04487901_12126"/>
<reference evidence="4" key="1">
    <citation type="submission" date="2016-10" db="EMBL/GenBank/DDBJ databases">
        <authorList>
            <person name="Varghese N."/>
            <person name="Submissions S."/>
        </authorList>
    </citation>
    <scope>NUCLEOTIDE SEQUENCE [LARGE SCALE GENOMIC DNA]</scope>
    <source>
        <strain evidence="4">BP1-148</strain>
    </source>
</reference>
<accession>A0A1G8AYE1</accession>
<dbReference type="GO" id="GO:0003677">
    <property type="term" value="F:DNA binding"/>
    <property type="evidence" value="ECO:0007669"/>
    <property type="project" value="InterPro"/>
</dbReference>
<feature type="domain" description="RNA polymerase sigma-70 region 2" evidence="2">
    <location>
        <begin position="48"/>
        <end position="109"/>
    </location>
</feature>
<dbReference type="InterPro" id="IPR013325">
    <property type="entry name" value="RNA_pol_sigma_r2"/>
</dbReference>
<dbReference type="SUPFAM" id="SSF88946">
    <property type="entry name" value="Sigma2 domain of RNA polymerase sigma factors"/>
    <property type="match status" value="1"/>
</dbReference>
<dbReference type="Proteomes" id="UP000198779">
    <property type="component" value="Unassembled WGS sequence"/>
</dbReference>
<dbReference type="InterPro" id="IPR007627">
    <property type="entry name" value="RNA_pol_sigma70_r2"/>
</dbReference>
<dbReference type="EMBL" id="FNCQ01000021">
    <property type="protein sequence ID" value="SDH26009.1"/>
    <property type="molecule type" value="Genomic_DNA"/>
</dbReference>
<dbReference type="PANTHER" id="PTHR30603:SF47">
    <property type="entry name" value="RNA POLYMERASE SIGMA FACTOR SIGD, CHLOROPLASTIC"/>
    <property type="match status" value="1"/>
</dbReference>
<evidence type="ECO:0000313" key="4">
    <source>
        <dbReference type="Proteomes" id="UP000198779"/>
    </source>
</evidence>
<evidence type="ECO:0000313" key="3">
    <source>
        <dbReference type="EMBL" id="SDH26009.1"/>
    </source>
</evidence>
<sequence length="111" mass="12717">MNKGLDKYLEEIGKAKLLTIDEELELVKAVQQKGTDCDEMKQLEKASARFVVSVANQYKDKGLTLMELVDAGMVGLRRAAMKYDLKTDFKFIAYAVWWIRQAIIQAIEEKK</sequence>
<dbReference type="Pfam" id="PF00140">
    <property type="entry name" value="Sigma70_r1_2"/>
    <property type="match status" value="1"/>
</dbReference>
<dbReference type="GO" id="GO:0006352">
    <property type="term" value="P:DNA-templated transcription initiation"/>
    <property type="evidence" value="ECO:0007669"/>
    <property type="project" value="InterPro"/>
</dbReference>
<dbReference type="PANTHER" id="PTHR30603">
    <property type="entry name" value="RNA POLYMERASE SIGMA FACTOR RPO"/>
    <property type="match status" value="1"/>
</dbReference>
<protein>
    <submittedName>
        <fullName evidence="3">RNA polymerase sigma factor, sigma-70 family</fullName>
    </submittedName>
</protein>
<evidence type="ECO:0000259" key="2">
    <source>
        <dbReference type="Pfam" id="PF04542"/>
    </source>
</evidence>
<dbReference type="InterPro" id="IPR050239">
    <property type="entry name" value="Sigma-70_RNA_pol_init_factors"/>
</dbReference>
<dbReference type="Pfam" id="PF04542">
    <property type="entry name" value="Sigma70_r2"/>
    <property type="match status" value="1"/>
</dbReference>
<dbReference type="AlphaFoldDB" id="A0A1G8AYE1"/>
<dbReference type="GO" id="GO:0016987">
    <property type="term" value="F:sigma factor activity"/>
    <property type="evidence" value="ECO:0007669"/>
    <property type="project" value="InterPro"/>
</dbReference>
<dbReference type="InterPro" id="IPR009042">
    <property type="entry name" value="RNA_pol_sigma70_r1_2"/>
</dbReference>
<feature type="domain" description="RNA polymerase sigma-70 region 1.2" evidence="1">
    <location>
        <begin position="5"/>
        <end position="32"/>
    </location>
</feature>
<dbReference type="Gene3D" id="1.10.601.10">
    <property type="entry name" value="RNA Polymerase Primary Sigma Factor"/>
    <property type="match status" value="1"/>
</dbReference>
<name>A0A1G8AYE1_9BACT</name>
<organism evidence="3 4">
    <name type="scientific">Prevotella communis</name>
    <dbReference type="NCBI Taxonomy" id="2913614"/>
    <lineage>
        <taxon>Bacteria</taxon>
        <taxon>Pseudomonadati</taxon>
        <taxon>Bacteroidota</taxon>
        <taxon>Bacteroidia</taxon>
        <taxon>Bacteroidales</taxon>
        <taxon>Prevotellaceae</taxon>
        <taxon>Prevotella</taxon>
    </lineage>
</organism>
<keyword evidence="4" id="KW-1185">Reference proteome</keyword>